<dbReference type="AlphaFoldDB" id="A0A2H0RKN0"/>
<dbReference type="GO" id="GO:0016787">
    <property type="term" value="F:hydrolase activity"/>
    <property type="evidence" value="ECO:0007669"/>
    <property type="project" value="UniProtKB-KW"/>
</dbReference>
<dbReference type="Pfam" id="PF00293">
    <property type="entry name" value="NUDIX"/>
    <property type="match status" value="1"/>
</dbReference>
<evidence type="ECO:0000313" key="4">
    <source>
        <dbReference type="EMBL" id="PIR47020.1"/>
    </source>
</evidence>
<protein>
    <submittedName>
        <fullName evidence="4">NUDIX hydrolase</fullName>
    </submittedName>
</protein>
<dbReference type="PROSITE" id="PS00893">
    <property type="entry name" value="NUDIX_BOX"/>
    <property type="match status" value="1"/>
</dbReference>
<evidence type="ECO:0000256" key="2">
    <source>
        <dbReference type="ARBA" id="ARBA00022801"/>
    </source>
</evidence>
<dbReference type="InterPro" id="IPR020084">
    <property type="entry name" value="NUDIX_hydrolase_CS"/>
</dbReference>
<feature type="domain" description="Nudix hydrolase" evidence="3">
    <location>
        <begin position="1"/>
        <end position="100"/>
    </location>
</feature>
<dbReference type="InterPro" id="IPR015797">
    <property type="entry name" value="NUDIX_hydrolase-like_dom_sf"/>
</dbReference>
<evidence type="ECO:0000259" key="3">
    <source>
        <dbReference type="PROSITE" id="PS51462"/>
    </source>
</evidence>
<name>A0A2H0RKN0_9BACT</name>
<gene>
    <name evidence="4" type="ORF">COV07_01085</name>
</gene>
<dbReference type="Gene3D" id="3.90.79.10">
    <property type="entry name" value="Nucleoside Triphosphate Pyrophosphohydrolase"/>
    <property type="match status" value="1"/>
</dbReference>
<proteinExistence type="predicted"/>
<dbReference type="PROSITE" id="PS51462">
    <property type="entry name" value="NUDIX"/>
    <property type="match status" value="1"/>
</dbReference>
<dbReference type="EMBL" id="PCYL01000013">
    <property type="protein sequence ID" value="PIR47020.1"/>
    <property type="molecule type" value="Genomic_DNA"/>
</dbReference>
<comment type="cofactor">
    <cofactor evidence="1">
        <name>Mg(2+)</name>
        <dbReference type="ChEBI" id="CHEBI:18420"/>
    </cofactor>
</comment>
<dbReference type="PANTHER" id="PTHR43046:SF16">
    <property type="entry name" value="ADP-RIBOSE PYROPHOSPHATASE YJHB-RELATED"/>
    <property type="match status" value="1"/>
</dbReference>
<dbReference type="Proteomes" id="UP000230833">
    <property type="component" value="Unassembled WGS sequence"/>
</dbReference>
<keyword evidence="2 4" id="KW-0378">Hydrolase</keyword>
<comment type="caution">
    <text evidence="4">The sequence shown here is derived from an EMBL/GenBank/DDBJ whole genome shotgun (WGS) entry which is preliminary data.</text>
</comment>
<accession>A0A2H0RKN0</accession>
<evidence type="ECO:0000256" key="1">
    <source>
        <dbReference type="ARBA" id="ARBA00001946"/>
    </source>
</evidence>
<organism evidence="4 5">
    <name type="scientific">Candidatus Vogelbacteria bacterium CG10_big_fil_rev_8_21_14_0_10_45_14</name>
    <dbReference type="NCBI Taxonomy" id="1975042"/>
    <lineage>
        <taxon>Bacteria</taxon>
        <taxon>Candidatus Vogeliibacteriota</taxon>
    </lineage>
</organism>
<evidence type="ECO:0000313" key="5">
    <source>
        <dbReference type="Proteomes" id="UP000230833"/>
    </source>
</evidence>
<dbReference type="PANTHER" id="PTHR43046">
    <property type="entry name" value="GDP-MANNOSE MANNOSYL HYDROLASE"/>
    <property type="match status" value="1"/>
</dbReference>
<dbReference type="SUPFAM" id="SSF55811">
    <property type="entry name" value="Nudix"/>
    <property type="match status" value="1"/>
</dbReference>
<reference evidence="4 5" key="1">
    <citation type="submission" date="2017-09" db="EMBL/GenBank/DDBJ databases">
        <title>Depth-based differentiation of microbial function through sediment-hosted aquifers and enrichment of novel symbionts in the deep terrestrial subsurface.</title>
        <authorList>
            <person name="Probst A.J."/>
            <person name="Ladd B."/>
            <person name="Jarett J.K."/>
            <person name="Geller-Mcgrath D.E."/>
            <person name="Sieber C.M."/>
            <person name="Emerson J.B."/>
            <person name="Anantharaman K."/>
            <person name="Thomas B.C."/>
            <person name="Malmstrom R."/>
            <person name="Stieglmeier M."/>
            <person name="Klingl A."/>
            <person name="Woyke T."/>
            <person name="Ryan C.M."/>
            <person name="Banfield J.F."/>
        </authorList>
    </citation>
    <scope>NUCLEOTIDE SEQUENCE [LARGE SCALE GENOMIC DNA]</scope>
    <source>
        <strain evidence="4">CG10_big_fil_rev_8_21_14_0_10_45_14</strain>
    </source>
</reference>
<sequence>MPAGHVEEGELPTETMVREAREEIGIDIAPSDIVVAHVVYRTKQNETGDRIDIFFHARTWSGEVKNMEPEKCDDLKWVEPDNLPENMIAYVRDALMCVRKGIFFKEIGADFYK</sequence>
<dbReference type="InterPro" id="IPR000086">
    <property type="entry name" value="NUDIX_hydrolase_dom"/>
</dbReference>